<feature type="compositionally biased region" description="Polar residues" evidence="1">
    <location>
        <begin position="642"/>
        <end position="672"/>
    </location>
</feature>
<dbReference type="InterPro" id="IPR005135">
    <property type="entry name" value="Endo/exonuclease/phosphatase"/>
</dbReference>
<dbReference type="Proteomes" id="UP000232722">
    <property type="component" value="Unassembled WGS sequence"/>
</dbReference>
<dbReference type="VEuPathDB" id="FungiDB:RhiirA1_403342"/>
<feature type="compositionally biased region" description="Low complexity" evidence="1">
    <location>
        <begin position="15"/>
        <end position="33"/>
    </location>
</feature>
<evidence type="ECO:0000313" key="3">
    <source>
        <dbReference type="EMBL" id="PKB98797.1"/>
    </source>
</evidence>
<feature type="compositionally biased region" description="Polar residues" evidence="1">
    <location>
        <begin position="431"/>
        <end position="455"/>
    </location>
</feature>
<organism evidence="3 4">
    <name type="scientific">Rhizophagus irregularis</name>
    <dbReference type="NCBI Taxonomy" id="588596"/>
    <lineage>
        <taxon>Eukaryota</taxon>
        <taxon>Fungi</taxon>
        <taxon>Fungi incertae sedis</taxon>
        <taxon>Mucoromycota</taxon>
        <taxon>Glomeromycotina</taxon>
        <taxon>Glomeromycetes</taxon>
        <taxon>Glomerales</taxon>
        <taxon>Glomeraceae</taxon>
        <taxon>Rhizophagus</taxon>
    </lineage>
</organism>
<feature type="region of interest" description="Disordered" evidence="1">
    <location>
        <begin position="1"/>
        <end position="81"/>
    </location>
</feature>
<feature type="compositionally biased region" description="Polar residues" evidence="1">
    <location>
        <begin position="477"/>
        <end position="500"/>
    </location>
</feature>
<dbReference type="VEuPathDB" id="FungiDB:RhiirA1_531465"/>
<feature type="compositionally biased region" description="Polar residues" evidence="1">
    <location>
        <begin position="53"/>
        <end position="64"/>
    </location>
</feature>
<dbReference type="SUPFAM" id="SSF56219">
    <property type="entry name" value="DNase I-like"/>
    <property type="match status" value="1"/>
</dbReference>
<dbReference type="GO" id="GO:0003824">
    <property type="term" value="F:catalytic activity"/>
    <property type="evidence" value="ECO:0007669"/>
    <property type="project" value="InterPro"/>
</dbReference>
<evidence type="ECO:0000259" key="2">
    <source>
        <dbReference type="Pfam" id="PF03372"/>
    </source>
</evidence>
<dbReference type="VEuPathDB" id="FungiDB:RhiirFUN_021461"/>
<feature type="domain" description="Endonuclease/exonuclease/phosphatase" evidence="2">
    <location>
        <begin position="727"/>
        <end position="964"/>
    </location>
</feature>
<feature type="compositionally biased region" description="Basic residues" evidence="1">
    <location>
        <begin position="1"/>
        <end position="12"/>
    </location>
</feature>
<dbReference type="AlphaFoldDB" id="A0A2N0NW55"/>
<accession>A0A2N0NW55</accession>
<dbReference type="VEuPathDB" id="FungiDB:FUN_001256"/>
<comment type="caution">
    <text evidence="3">The sequence shown here is derived from an EMBL/GenBank/DDBJ whole genome shotgun (WGS) entry which is preliminary data.</text>
</comment>
<sequence length="971" mass="112555">MHNTRSKVSKKNVHNEQPIKNIIPPENINNTENYGVDEDGAPERINTKRSKIDSTLQQKPSSSDNNEDMNIDTLEEKENRVSQKLKDQFDKEKSNNEILISIKNAFLTESDAIEFKFHKFTTLECYTVLIATENTFNKLKNQPIVLLNNIVPRIFSKQAIDTIINNKLTDLQDRSVKLANVPINYDITLLIKHIANFTKSAIASHKEIIKRKPSDRYNKNIRNRRDSSIPTYKTVIITFEKKSSADYLLAQHKWAILIETFVIRILPFNEDSDEYRKRTTPSYVVTGIPLNAHAMDMMPLLDHLHGRSIEILPTKSVSLHKIAHIYIDKNDDECKEGFQKFDTIFKGFKLFIFPFNEFIFNNTCGFCGNDNHNIYDCKETDYIILPHNKQNRFRKKLLQRNNGYKLDDNTKSSYQKVKLITSSSKNRHNTQDTTHIPSLIQNGYNTRYGNNQSRTRPNRFNQPNNNNGIKYNPRPENINNWDIDQDSRPTNASFNANANNPKGKHQQLYSTQEIEALNKKIIEQELIIKDLCGQIKGFNITQKQHSEEIKLLKTQECLHSNKLEKLSQQVNLVNTTVSQQQPHINQIPEIHSMLQDIRNRGLMVRPNNEYDNNTAYGSDNYAHPHYNDNNYVDESHFRTEYPDSNNGYETSDSSDTVENTTIFPDNDYTPSRPTRENNQKNIIDNHIINTLDPTTTNNCDTTGKHPQYPEYLDIIYEYEQLTFAPHNIQGGFKDKKTKIIEMITNNHIDYLHICETNEIDNNFNLSQSKACFKQAALTDISVFSKNFFIFNNPNKDKTGGGSIIIISERLHNHLESTEILIQGRYIKMIFNFRNKTKFYIHSIYLPSLVMKHRDTYRSIAEKLFNQLEKQPIKSGHVTLILGDLNINKLYQPTTALNSRGYNYLKNSLEKGINDSQIFHLILQHFNLLNLAEKCGQHCAPTHYPRDTNKTPSVIDYIFGSPNLCNTKKMVK</sequence>
<evidence type="ECO:0000313" key="4">
    <source>
        <dbReference type="Proteomes" id="UP000232722"/>
    </source>
</evidence>
<feature type="region of interest" description="Disordered" evidence="1">
    <location>
        <begin position="638"/>
        <end position="680"/>
    </location>
</feature>
<feature type="compositionally biased region" description="Low complexity" evidence="1">
    <location>
        <begin position="458"/>
        <end position="467"/>
    </location>
</feature>
<dbReference type="VEuPathDB" id="FungiDB:FUN_009271"/>
<dbReference type="Pfam" id="PF03372">
    <property type="entry name" value="Exo_endo_phos"/>
    <property type="match status" value="1"/>
</dbReference>
<dbReference type="InterPro" id="IPR036691">
    <property type="entry name" value="Endo/exonu/phosph_ase_sf"/>
</dbReference>
<feature type="region of interest" description="Disordered" evidence="1">
    <location>
        <begin position="421"/>
        <end position="505"/>
    </location>
</feature>
<dbReference type="EMBL" id="LLXJ01002464">
    <property type="protein sequence ID" value="PKB98797.1"/>
    <property type="molecule type" value="Genomic_DNA"/>
</dbReference>
<gene>
    <name evidence="3" type="ORF">RhiirA5_383658</name>
</gene>
<protein>
    <recommendedName>
        <fullName evidence="2">Endonuclease/exonuclease/phosphatase domain-containing protein</fullName>
    </recommendedName>
</protein>
<reference evidence="3 4" key="1">
    <citation type="submission" date="2016-04" db="EMBL/GenBank/DDBJ databases">
        <title>Genome analyses suggest a sexual origin of heterokaryosis in a supposedly ancient asexual fungus.</title>
        <authorList>
            <person name="Ropars J."/>
            <person name="Sedzielewska K."/>
            <person name="Noel J."/>
            <person name="Charron P."/>
            <person name="Farinelli L."/>
            <person name="Marton T."/>
            <person name="Kruger M."/>
            <person name="Pelin A."/>
            <person name="Brachmann A."/>
            <person name="Corradi N."/>
        </authorList>
    </citation>
    <scope>NUCLEOTIDE SEQUENCE [LARGE SCALE GENOMIC DNA]</scope>
    <source>
        <strain evidence="3 4">A5</strain>
    </source>
</reference>
<name>A0A2N0NW55_9GLOM</name>
<evidence type="ECO:0000256" key="1">
    <source>
        <dbReference type="SAM" id="MobiDB-lite"/>
    </source>
</evidence>
<feature type="compositionally biased region" description="Basic and acidic residues" evidence="1">
    <location>
        <begin position="41"/>
        <end position="52"/>
    </location>
</feature>
<proteinExistence type="predicted"/>
<reference evidence="3 4" key="2">
    <citation type="submission" date="2017-09" db="EMBL/GenBank/DDBJ databases">
        <title>Extensive intraspecific genome diversity in a model arbuscular mycorrhizal fungus.</title>
        <authorList>
            <person name="Chen E.C."/>
            <person name="Morin E."/>
            <person name="Beaudet D."/>
            <person name="Noel J."/>
            <person name="Ndikumana S."/>
            <person name="Charron P."/>
            <person name="St-Onge C."/>
            <person name="Giorgi J."/>
            <person name="Grigoriev I.V."/>
            <person name="Roux C."/>
            <person name="Martin F.M."/>
            <person name="Corradi N."/>
        </authorList>
    </citation>
    <scope>NUCLEOTIDE SEQUENCE [LARGE SCALE GENOMIC DNA]</scope>
    <source>
        <strain evidence="3 4">A5</strain>
    </source>
</reference>